<sequence length="84" mass="9839">MKITSCHPRLALAVEHIVSNHYPERLGACIVVNQEMLFQTVWVAVRGVIHARTAAKLHIHRHFQKVEEVFTELFPDELKRWLLE</sequence>
<feature type="domain" description="CRAL-TRIO" evidence="1">
    <location>
        <begin position="17"/>
        <end position="84"/>
    </location>
</feature>
<dbReference type="Pfam" id="PF00650">
    <property type="entry name" value="CRAL_TRIO"/>
    <property type="match status" value="1"/>
</dbReference>
<evidence type="ECO:0000313" key="3">
    <source>
        <dbReference type="Proteomes" id="UP000828390"/>
    </source>
</evidence>
<dbReference type="Gene3D" id="3.40.525.10">
    <property type="entry name" value="CRAL-TRIO lipid binding domain"/>
    <property type="match status" value="1"/>
</dbReference>
<dbReference type="SUPFAM" id="SSF52087">
    <property type="entry name" value="CRAL/TRIO domain"/>
    <property type="match status" value="1"/>
</dbReference>
<dbReference type="PROSITE" id="PS50191">
    <property type="entry name" value="CRAL_TRIO"/>
    <property type="match status" value="1"/>
</dbReference>
<proteinExistence type="predicted"/>
<reference evidence="2" key="2">
    <citation type="submission" date="2020-11" db="EMBL/GenBank/DDBJ databases">
        <authorList>
            <person name="McCartney M.A."/>
            <person name="Auch B."/>
            <person name="Kono T."/>
            <person name="Mallez S."/>
            <person name="Becker A."/>
            <person name="Gohl D.M."/>
            <person name="Silverstein K.A.T."/>
            <person name="Koren S."/>
            <person name="Bechman K.B."/>
            <person name="Herman A."/>
            <person name="Abrahante J.E."/>
            <person name="Garbe J."/>
        </authorList>
    </citation>
    <scope>NUCLEOTIDE SEQUENCE</scope>
    <source>
        <strain evidence="2">Duluth1</strain>
        <tissue evidence="2">Whole animal</tissue>
    </source>
</reference>
<dbReference type="AlphaFoldDB" id="A0A9D4ERW7"/>
<accession>A0A9D4ERW7</accession>
<dbReference type="EMBL" id="JAIWYP010000008">
    <property type="protein sequence ID" value="KAH3784681.1"/>
    <property type="molecule type" value="Genomic_DNA"/>
</dbReference>
<dbReference type="CDD" id="cd00170">
    <property type="entry name" value="SEC14"/>
    <property type="match status" value="1"/>
</dbReference>
<dbReference type="InterPro" id="IPR001251">
    <property type="entry name" value="CRAL-TRIO_dom"/>
</dbReference>
<protein>
    <recommendedName>
        <fullName evidence="1">CRAL-TRIO domain-containing protein</fullName>
    </recommendedName>
</protein>
<keyword evidence="3" id="KW-1185">Reference proteome</keyword>
<evidence type="ECO:0000313" key="2">
    <source>
        <dbReference type="EMBL" id="KAH3784681.1"/>
    </source>
</evidence>
<name>A0A9D4ERW7_DREPO</name>
<dbReference type="Proteomes" id="UP000828390">
    <property type="component" value="Unassembled WGS sequence"/>
</dbReference>
<comment type="caution">
    <text evidence="2">The sequence shown here is derived from an EMBL/GenBank/DDBJ whole genome shotgun (WGS) entry which is preliminary data.</text>
</comment>
<gene>
    <name evidence="2" type="ORF">DPMN_162645</name>
</gene>
<dbReference type="InterPro" id="IPR036865">
    <property type="entry name" value="CRAL-TRIO_dom_sf"/>
</dbReference>
<evidence type="ECO:0000259" key="1">
    <source>
        <dbReference type="PROSITE" id="PS50191"/>
    </source>
</evidence>
<organism evidence="2 3">
    <name type="scientific">Dreissena polymorpha</name>
    <name type="common">Zebra mussel</name>
    <name type="synonym">Mytilus polymorpha</name>
    <dbReference type="NCBI Taxonomy" id="45954"/>
    <lineage>
        <taxon>Eukaryota</taxon>
        <taxon>Metazoa</taxon>
        <taxon>Spiralia</taxon>
        <taxon>Lophotrochozoa</taxon>
        <taxon>Mollusca</taxon>
        <taxon>Bivalvia</taxon>
        <taxon>Autobranchia</taxon>
        <taxon>Heteroconchia</taxon>
        <taxon>Euheterodonta</taxon>
        <taxon>Imparidentia</taxon>
        <taxon>Neoheterodontei</taxon>
        <taxon>Myida</taxon>
        <taxon>Dreissenoidea</taxon>
        <taxon>Dreissenidae</taxon>
        <taxon>Dreissena</taxon>
    </lineage>
</organism>
<reference evidence="2" key="1">
    <citation type="journal article" date="2019" name="bioRxiv">
        <title>The Genome of the Zebra Mussel, Dreissena polymorpha: A Resource for Invasive Species Research.</title>
        <authorList>
            <person name="McCartney M.A."/>
            <person name="Auch B."/>
            <person name="Kono T."/>
            <person name="Mallez S."/>
            <person name="Zhang Y."/>
            <person name="Obille A."/>
            <person name="Becker A."/>
            <person name="Abrahante J.E."/>
            <person name="Garbe J."/>
            <person name="Badalamenti J.P."/>
            <person name="Herman A."/>
            <person name="Mangelson H."/>
            <person name="Liachko I."/>
            <person name="Sullivan S."/>
            <person name="Sone E.D."/>
            <person name="Koren S."/>
            <person name="Silverstein K.A.T."/>
            <person name="Beckman K.B."/>
            <person name="Gohl D.M."/>
        </authorList>
    </citation>
    <scope>NUCLEOTIDE SEQUENCE</scope>
    <source>
        <strain evidence="2">Duluth1</strain>
        <tissue evidence="2">Whole animal</tissue>
    </source>
</reference>